<proteinExistence type="predicted"/>
<dbReference type="EMBL" id="JAPDRQ010000265">
    <property type="protein sequence ID" value="KAJ9651317.1"/>
    <property type="molecule type" value="Genomic_DNA"/>
</dbReference>
<protein>
    <submittedName>
        <fullName evidence="1">Uncharacterized protein</fullName>
    </submittedName>
</protein>
<comment type="caution">
    <text evidence="1">The sequence shown here is derived from an EMBL/GenBank/DDBJ whole genome shotgun (WGS) entry which is preliminary data.</text>
</comment>
<gene>
    <name evidence="1" type="ORF">H2198_009411</name>
</gene>
<reference evidence="1" key="1">
    <citation type="submission" date="2022-10" db="EMBL/GenBank/DDBJ databases">
        <title>Culturing micro-colonial fungi from biological soil crusts in the Mojave desert and describing Neophaeococcomyces mojavensis, and introducing the new genera and species Taxawa tesnikishii.</title>
        <authorList>
            <person name="Kurbessoian T."/>
            <person name="Stajich J.E."/>
        </authorList>
    </citation>
    <scope>NUCLEOTIDE SEQUENCE</scope>
    <source>
        <strain evidence="1">JES_112</strain>
    </source>
</reference>
<evidence type="ECO:0000313" key="1">
    <source>
        <dbReference type="EMBL" id="KAJ9651317.1"/>
    </source>
</evidence>
<keyword evidence="2" id="KW-1185">Reference proteome</keyword>
<evidence type="ECO:0000313" key="2">
    <source>
        <dbReference type="Proteomes" id="UP001172386"/>
    </source>
</evidence>
<name>A0ACC2ZUN4_9EURO</name>
<organism evidence="1 2">
    <name type="scientific">Neophaeococcomyces mojaviensis</name>
    <dbReference type="NCBI Taxonomy" id="3383035"/>
    <lineage>
        <taxon>Eukaryota</taxon>
        <taxon>Fungi</taxon>
        <taxon>Dikarya</taxon>
        <taxon>Ascomycota</taxon>
        <taxon>Pezizomycotina</taxon>
        <taxon>Eurotiomycetes</taxon>
        <taxon>Chaetothyriomycetidae</taxon>
        <taxon>Chaetothyriales</taxon>
        <taxon>Chaetothyriales incertae sedis</taxon>
        <taxon>Neophaeococcomyces</taxon>
    </lineage>
</organism>
<accession>A0ACC2ZUN4</accession>
<dbReference type="Proteomes" id="UP001172386">
    <property type="component" value="Unassembled WGS sequence"/>
</dbReference>
<sequence>MATEATTVNGMYDNQYSQPAELAASTPSHGASASQSSNAASTQQQKADPQEIGWYFVEQYYTTLSKSPEKIHLFYNKKSQLITGQEAEKVLPAVGTKAISEKIKSLDFSECKVRVLNVDSQASYENIVVQVIGELSNKSQPHHKFVQTFILATQPNGYFVLNDIFRYLSDDEDEIVEDEPAQEEVQSVTEAAPEVQPEQSQPSDKSEHSEQSEQPEPEPAEVEETVNTESAVELVDEKLEAAEEATAAEPETNGTDEEAAADEEVPEATESEQPLEESVTVPEAEQPEAPESTPAQTSPQTAPVSDGPPVKKTWANMVGTKAPAIPALPQTTTAAAATSAQSKPRTTQPVQSPPPAKPASEAAAESASTPTSQSNGWQTADHGKKARNQQPKTQDGIVHAYIKNVNEKIDARILRDVLEQYGKLKYYDVSRPKQCAFVEFEDPAGYAAAVASNPHTVGSEQINVEERRPRPGASSTFNPQFSRGGTNAGRGRGGVPQRAGSQGSAFSRDTPRGGFQQRGNKTGPTKGRGQAQES</sequence>